<evidence type="ECO:0000313" key="2">
    <source>
        <dbReference type="EMBL" id="WRQ87383.1"/>
    </source>
</evidence>
<proteinExistence type="predicted"/>
<feature type="region of interest" description="Disordered" evidence="1">
    <location>
        <begin position="59"/>
        <end position="83"/>
    </location>
</feature>
<sequence>MSLSPEQTQTVAHWVKDGASLSDVQKRIQEEFSISMTYMDVRFLVDDLDLTLIDQAPKADASDVTKAPPPKPKPAPAAPAEGDEAVAVDDDLEDLPVAGNVTVDVDAATLIPGAMASGSVTFSDGVTGKWIIDNYGRPGFTEISQDGYRPSPEDSQAFMQELSAALQKKGLA</sequence>
<reference evidence="2 3" key="1">
    <citation type="submission" date="2023-12" db="EMBL/GenBank/DDBJ databases">
        <title>Description of an unclassified Opitutus bacterium of Verrucomicrobiota.</title>
        <authorList>
            <person name="Zhang D.-F."/>
        </authorList>
    </citation>
    <scope>NUCLEOTIDE SEQUENCE [LARGE SCALE GENOMIC DNA]</scope>
    <source>
        <strain evidence="2 3">WL0086</strain>
    </source>
</reference>
<feature type="compositionally biased region" description="Pro residues" evidence="1">
    <location>
        <begin position="67"/>
        <end position="77"/>
    </location>
</feature>
<evidence type="ECO:0000256" key="1">
    <source>
        <dbReference type="SAM" id="MobiDB-lite"/>
    </source>
</evidence>
<dbReference type="EMBL" id="CP139781">
    <property type="protein sequence ID" value="WRQ87383.1"/>
    <property type="molecule type" value="Genomic_DNA"/>
</dbReference>
<keyword evidence="3" id="KW-1185">Reference proteome</keyword>
<protein>
    <submittedName>
        <fullName evidence="2">Uncharacterized protein</fullName>
    </submittedName>
</protein>
<evidence type="ECO:0000313" key="3">
    <source>
        <dbReference type="Proteomes" id="UP000738431"/>
    </source>
</evidence>
<organism evidence="2 3">
    <name type="scientific">Actomonas aquatica</name>
    <dbReference type="NCBI Taxonomy" id="2866162"/>
    <lineage>
        <taxon>Bacteria</taxon>
        <taxon>Pseudomonadati</taxon>
        <taxon>Verrucomicrobiota</taxon>
        <taxon>Opitutia</taxon>
        <taxon>Opitutales</taxon>
        <taxon>Opitutaceae</taxon>
        <taxon>Actomonas</taxon>
    </lineage>
</organism>
<gene>
    <name evidence="2" type="ORF">K1X11_021430</name>
</gene>
<accession>A0ABZ1C7Y4</accession>
<dbReference type="Proteomes" id="UP000738431">
    <property type="component" value="Chromosome"/>
</dbReference>
<name>A0ABZ1C7Y4_9BACT</name>
<dbReference type="RefSeq" id="WP_221029204.1">
    <property type="nucleotide sequence ID" value="NZ_CP139781.1"/>
</dbReference>